<evidence type="ECO:0008006" key="3">
    <source>
        <dbReference type="Google" id="ProtNLM"/>
    </source>
</evidence>
<evidence type="ECO:0000313" key="2">
    <source>
        <dbReference type="Proteomes" id="UP001358324"/>
    </source>
</evidence>
<reference evidence="1 2" key="1">
    <citation type="submission" date="2024-01" db="EMBL/GenBank/DDBJ databases">
        <title>Novel species of the genus Luteimonas isolated from rivers.</title>
        <authorList>
            <person name="Lu H."/>
        </authorList>
    </citation>
    <scope>NUCLEOTIDE SEQUENCE [LARGE SCALE GENOMIC DNA]</scope>
    <source>
        <strain evidence="1 2">SMYT11W</strain>
    </source>
</reference>
<organism evidence="1 2">
    <name type="scientific">Luteimonas flava</name>
    <dbReference type="NCBI Taxonomy" id="3115822"/>
    <lineage>
        <taxon>Bacteria</taxon>
        <taxon>Pseudomonadati</taxon>
        <taxon>Pseudomonadota</taxon>
        <taxon>Gammaproteobacteria</taxon>
        <taxon>Lysobacterales</taxon>
        <taxon>Lysobacteraceae</taxon>
        <taxon>Luteimonas</taxon>
    </lineage>
</organism>
<dbReference type="EMBL" id="JAZHBM010000001">
    <property type="protein sequence ID" value="MEF3081864.1"/>
    <property type="molecule type" value="Genomic_DNA"/>
</dbReference>
<proteinExistence type="predicted"/>
<dbReference type="Proteomes" id="UP001358324">
    <property type="component" value="Unassembled WGS sequence"/>
</dbReference>
<sequence>MARPKVRQFAGDIRMWRMAANGDLIAVIPEPADPFGNQPIETNLLQFGYEPGDEVVINSKRRGARFNQPLHSDQLPGATSVSVQLQELPTAILARVLRGEAVDAAVSSGAVTDEVVVVTNATRPIQLPHVYISALAVEKGGVALVAGTDYVADLRRGQVIPKATGTIAKDDELSISYTYAAVDGTLIQGGATPLESFYITGDMEDRISKEDGELTVYEARLGVDDDIDWLSAEPLSPTLTGLLIVPDGAPAPYTFRVYSERT</sequence>
<protein>
    <recommendedName>
        <fullName evidence="3">Major tail protein</fullName>
    </recommendedName>
</protein>
<gene>
    <name evidence="1" type="ORF">V3391_06510</name>
</gene>
<comment type="caution">
    <text evidence="1">The sequence shown here is derived from an EMBL/GenBank/DDBJ whole genome shotgun (WGS) entry which is preliminary data.</text>
</comment>
<evidence type="ECO:0000313" key="1">
    <source>
        <dbReference type="EMBL" id="MEF3081864.1"/>
    </source>
</evidence>
<accession>A0ABU7WFD4</accession>
<name>A0ABU7WFD4_9GAMM</name>
<keyword evidence="2" id="KW-1185">Reference proteome</keyword>
<dbReference type="RefSeq" id="WP_332077578.1">
    <property type="nucleotide sequence ID" value="NZ_JAZHBM010000001.1"/>
</dbReference>